<gene>
    <name evidence="1" type="ORF">HEP81_04642</name>
</gene>
<evidence type="ECO:0000313" key="1">
    <source>
        <dbReference type="EMBL" id="QNT94915.1"/>
    </source>
</evidence>
<dbReference type="AlphaFoldDB" id="A0A7H1Q3N5"/>
<proteinExistence type="predicted"/>
<name>A0A7H1Q3N5_9ACTN</name>
<protein>
    <submittedName>
        <fullName evidence="1">Uncharacterized protein</fullName>
    </submittedName>
</protein>
<dbReference type="RefSeq" id="WP_037653635.1">
    <property type="nucleotide sequence ID" value="NZ_CP051006.1"/>
</dbReference>
<dbReference type="KEGG" id="sgf:HEP81_04642"/>
<reference evidence="1 2" key="1">
    <citation type="submission" date="2020-04" db="EMBL/GenBank/DDBJ databases">
        <title>Characterization and engineering of Streptomyces griseofuscus DSM40191 as a potential heterologous host for expression of BGCs.</title>
        <authorList>
            <person name="Gren T."/>
            <person name="Whitford C.M."/>
            <person name="Mohite O.S."/>
            <person name="Joergensen T.S."/>
            <person name="Nielsen J.B."/>
            <person name="Lee S.Y."/>
            <person name="Weber T."/>
        </authorList>
    </citation>
    <scope>NUCLEOTIDE SEQUENCE [LARGE SCALE GENOMIC DNA]</scope>
    <source>
        <strain evidence="1 2">DSM 40191</strain>
    </source>
</reference>
<dbReference type="GeneID" id="91464193"/>
<dbReference type="Proteomes" id="UP000516422">
    <property type="component" value="Chromosome"/>
</dbReference>
<dbReference type="EMBL" id="CP051006">
    <property type="protein sequence ID" value="QNT94915.1"/>
    <property type="molecule type" value="Genomic_DNA"/>
</dbReference>
<organism evidence="1 2">
    <name type="scientific">Streptomyces griseofuscus</name>
    <dbReference type="NCBI Taxonomy" id="146922"/>
    <lineage>
        <taxon>Bacteria</taxon>
        <taxon>Bacillati</taxon>
        <taxon>Actinomycetota</taxon>
        <taxon>Actinomycetes</taxon>
        <taxon>Kitasatosporales</taxon>
        <taxon>Streptomycetaceae</taxon>
        <taxon>Streptomyces</taxon>
    </lineage>
</organism>
<accession>A0A7H1Q3N5</accession>
<evidence type="ECO:0000313" key="2">
    <source>
        <dbReference type="Proteomes" id="UP000516422"/>
    </source>
</evidence>
<sequence>MAILLISNSTGSVTATVNASPAPVLTPAKPVTTPIPATGLGECEDCRSELVALTNNKGEVRTAFCEYCEFGF</sequence>